<organism evidence="8 9">
    <name type="scientific">Anaeramoeba flamelloides</name>
    <dbReference type="NCBI Taxonomy" id="1746091"/>
    <lineage>
        <taxon>Eukaryota</taxon>
        <taxon>Metamonada</taxon>
        <taxon>Anaeramoebidae</taxon>
        <taxon>Anaeramoeba</taxon>
    </lineage>
</organism>
<evidence type="ECO:0000256" key="3">
    <source>
        <dbReference type="ARBA" id="ARBA00012007"/>
    </source>
</evidence>
<keyword evidence="5" id="KW-0520">NAD</keyword>
<protein>
    <recommendedName>
        <fullName evidence="3">2'-phosphotransferase</fullName>
        <ecNumber evidence="3">2.7.1.160</ecNumber>
    </recommendedName>
</protein>
<evidence type="ECO:0000256" key="4">
    <source>
        <dbReference type="ARBA" id="ARBA00022679"/>
    </source>
</evidence>
<proteinExistence type="inferred from homology"/>
<sequence length="218" mass="25106">MSNNRNKKRRGGRGRGRGRRYSPDEQISRSLSYHLRHNKSLELDPQGYYPVSKILLLDGLTNFVEEDVKGCVASNKKQRFKLKEEDNILYIKANQGHSRVIEKLELTPITNKNIPPICVHGTYRNAFNKIKQKGLSKMKRTHIHFAPNVPGKGEVISGMRQNCPIQIFINVEMAMNDGIKFFQSENKVILTTGNEEGFLLKKYFLKVVETKTNKKLQF</sequence>
<name>A0ABQ8XU85_9EUKA</name>
<dbReference type="InterPro" id="IPR042080">
    <property type="entry name" value="RNA_2'-PTrans_N"/>
</dbReference>
<comment type="caution">
    <text evidence="8">The sequence shown here is derived from an EMBL/GenBank/DDBJ whole genome shotgun (WGS) entry which is preliminary data.</text>
</comment>
<evidence type="ECO:0000313" key="9">
    <source>
        <dbReference type="Proteomes" id="UP001150062"/>
    </source>
</evidence>
<evidence type="ECO:0000256" key="7">
    <source>
        <dbReference type="SAM" id="MobiDB-lite"/>
    </source>
</evidence>
<dbReference type="PANTHER" id="PTHR12684">
    <property type="entry name" value="PUTATIVE PHOSPHOTRANSFERASE"/>
    <property type="match status" value="1"/>
</dbReference>
<dbReference type="EMBL" id="JAOAOG010000246">
    <property type="protein sequence ID" value="KAJ6236173.1"/>
    <property type="molecule type" value="Genomic_DNA"/>
</dbReference>
<evidence type="ECO:0000256" key="2">
    <source>
        <dbReference type="ARBA" id="ARBA00009836"/>
    </source>
</evidence>
<accession>A0ABQ8XU85</accession>
<gene>
    <name evidence="8" type="ORF">M0813_28095</name>
</gene>
<comment type="function">
    <text evidence="1">Catalyzes the last step of tRNA splicing, the transfer of the splice junction 2'-phosphate from ligated tRNA to NAD to produce ADP-ribose 1''-2'' cyclic phosphate.</text>
</comment>
<comment type="catalytic activity">
    <reaction evidence="6">
        <text>2'-phospho-[ligated tRNA] + NAD(+) = mature tRNA + ADP-alpha-D-ribose 1'',2''-cyclic phosphate + nicotinamide</text>
        <dbReference type="Rhea" id="RHEA:23324"/>
        <dbReference type="Rhea" id="RHEA-COMP:11106"/>
        <dbReference type="Rhea" id="RHEA-COMP:11107"/>
        <dbReference type="ChEBI" id="CHEBI:17154"/>
        <dbReference type="ChEBI" id="CHEBI:57540"/>
        <dbReference type="ChEBI" id="CHEBI:76596"/>
        <dbReference type="ChEBI" id="CHEBI:82883"/>
        <dbReference type="ChEBI" id="CHEBI:85027"/>
        <dbReference type="EC" id="2.7.1.160"/>
    </reaction>
</comment>
<dbReference type="InterPro" id="IPR002745">
    <property type="entry name" value="Ptrans_KptA/Tpt1"/>
</dbReference>
<evidence type="ECO:0000256" key="6">
    <source>
        <dbReference type="ARBA" id="ARBA00047949"/>
    </source>
</evidence>
<keyword evidence="4" id="KW-0808">Transferase</keyword>
<dbReference type="InterPro" id="IPR042081">
    <property type="entry name" value="RNA_2'-PTrans_C"/>
</dbReference>
<keyword evidence="9" id="KW-1185">Reference proteome</keyword>
<dbReference type="Pfam" id="PF01885">
    <property type="entry name" value="PTS_2-RNA"/>
    <property type="match status" value="1"/>
</dbReference>
<feature type="compositionally biased region" description="Basic residues" evidence="7">
    <location>
        <begin position="1"/>
        <end position="20"/>
    </location>
</feature>
<dbReference type="SUPFAM" id="SSF56399">
    <property type="entry name" value="ADP-ribosylation"/>
    <property type="match status" value="1"/>
</dbReference>
<evidence type="ECO:0000313" key="8">
    <source>
        <dbReference type="EMBL" id="KAJ6236173.1"/>
    </source>
</evidence>
<dbReference type="Proteomes" id="UP001150062">
    <property type="component" value="Unassembled WGS sequence"/>
</dbReference>
<feature type="region of interest" description="Disordered" evidence="7">
    <location>
        <begin position="1"/>
        <end position="27"/>
    </location>
</feature>
<comment type="similarity">
    <text evidence="2">Belongs to the KptA/TPT1 family.</text>
</comment>
<evidence type="ECO:0000256" key="1">
    <source>
        <dbReference type="ARBA" id="ARBA00003343"/>
    </source>
</evidence>
<evidence type="ECO:0000256" key="5">
    <source>
        <dbReference type="ARBA" id="ARBA00023027"/>
    </source>
</evidence>
<dbReference type="PANTHER" id="PTHR12684:SF2">
    <property type="entry name" value="TRNA 2'-PHOSPHOTRANSFERASE 1"/>
    <property type="match status" value="1"/>
</dbReference>
<reference evidence="8" key="1">
    <citation type="submission" date="2022-08" db="EMBL/GenBank/DDBJ databases">
        <title>Novel sulfate-reducing endosymbionts in the free-living metamonad Anaeramoeba.</title>
        <authorList>
            <person name="Jerlstrom-Hultqvist J."/>
            <person name="Cepicka I."/>
            <person name="Gallot-Lavallee L."/>
            <person name="Salas-Leiva D."/>
            <person name="Curtis B.A."/>
            <person name="Zahonova K."/>
            <person name="Pipaliya S."/>
            <person name="Dacks J."/>
            <person name="Roger A.J."/>
        </authorList>
    </citation>
    <scope>NUCLEOTIDE SEQUENCE</scope>
    <source>
        <strain evidence="8">Schooner1</strain>
    </source>
</reference>
<dbReference type="Gene3D" id="3.20.170.30">
    <property type="match status" value="1"/>
</dbReference>
<dbReference type="EC" id="2.7.1.160" evidence="3"/>
<dbReference type="Gene3D" id="1.10.10.970">
    <property type="entry name" value="RNA 2'-phosphotransferase, Tpt1/KptA family, N-terminal domain"/>
    <property type="match status" value="1"/>
</dbReference>